<dbReference type="Gene3D" id="2.60.40.60">
    <property type="entry name" value="Cadherins"/>
    <property type="match status" value="3"/>
</dbReference>
<keyword evidence="6" id="KW-0472">Membrane</keyword>
<name>A0AA85ASB5_9TREM</name>
<evidence type="ECO:0000256" key="10">
    <source>
        <dbReference type="SAM" id="SignalP"/>
    </source>
</evidence>
<dbReference type="InterPro" id="IPR015919">
    <property type="entry name" value="Cadherin-like_sf"/>
</dbReference>
<evidence type="ECO:0000256" key="8">
    <source>
        <dbReference type="PROSITE-ProRule" id="PRU00043"/>
    </source>
</evidence>
<feature type="region of interest" description="Disordered" evidence="9">
    <location>
        <begin position="79"/>
        <end position="107"/>
    </location>
</feature>
<dbReference type="GO" id="GO:0007156">
    <property type="term" value="P:homophilic cell adhesion via plasma membrane adhesion molecules"/>
    <property type="evidence" value="ECO:0007669"/>
    <property type="project" value="InterPro"/>
</dbReference>
<evidence type="ECO:0000313" key="12">
    <source>
        <dbReference type="Proteomes" id="UP000050791"/>
    </source>
</evidence>
<comment type="subcellular location">
    <subcellularLocation>
        <location evidence="1">Membrane</location>
        <topology evidence="1">Single-pass membrane protein</topology>
    </subcellularLocation>
</comment>
<feature type="domain" description="Cadherin" evidence="11">
    <location>
        <begin position="481"/>
        <end position="596"/>
    </location>
</feature>
<dbReference type="InterPro" id="IPR020894">
    <property type="entry name" value="Cadherin_CS"/>
</dbReference>
<evidence type="ECO:0000256" key="9">
    <source>
        <dbReference type="SAM" id="MobiDB-lite"/>
    </source>
</evidence>
<sequence>MRSCKCIQFIMLLLYIRLDIFNSTIYSSLSLNCISSTLLLLCSSTSSSSLNVFDPTKYKALPSISPNTSKELSYQSSINKINNNNNNNDNKMKKKKNNEKNHQDGSLKPFNKQITYRLIEESNIPQFIGNLINDFQLTNYLLNYIFNHSLSSNNNHNNNNLRMNTINQSKPLLSIDLIANQYQIINNNNNNSDHPHHHHHHNDLPRLYLFPSNQWSSKYFHINYYNLFKQELIQIKKLDRDQLCHWDHHHNNNNQFFKEINTCLCSINTCSIINNQSNLINDPFDLPYCQFTITIAMNLLSIGIELMTIHIQLIDLNDNYPIFQLFNKYELHFMEDALIGTKYQLPIAIDHDMCLYSNITYQLLSIDHHEINSIINNNNNNQLNQSINYFSLIFNQLDDHNRLEIQLDHNLDREQIDKYELNLLAIDNHYKLNEIKHTTTLPLIIYIHDVNDCKPEFTIMKSIINNNNNHSNNSNEVLYQSNEPLLIEVCEDVPIGYIVTKFHAIDKDIGKNAEIQYRISQYTHSLTKSFFRLNSTTGELIIKESLDREKSPLSNGLHQLMITAYDQDINDNYPMIHLIDETKTFQQSKFKQSPWYLIDQFNNHNHNNNMIKINNQLINKIWQFIDDNNQSINMSSIINQLNNYSIHTKMIGNQPINTIINILMINDPDLNENGTVQCLIKNQLLIYSKRYQDSNNYIDRNYYINDQQPFILLEPFHFINPFNDDQQEYKEQKNKKINEKIIRKPREESKTGRKQDEMPVTTTTTTTTNNNNNNNIINNNIDSFSNHNNYQLRTNMIFDPDKITDLYLLIECSDYGLPSLTTIQTIHFEIIHTFNDLHSLLNISHIQIINQFIIHDINCNYFNDIQKNSNKKSIFSYYDHLSLSKLIYPIILNPVYMEAKSSICLILMKGIQIHQQLFSIIVKTNYETNDNYQIIYELIKEIPNENYFTINSTSGIVSLMKELNPSRKLITKQLLIQASKIGTLYDYSKDLNYKIQILINLTLNFNNDYSMEMLLSNDLVKDPDHDPVHDDHDQIIIYLQMNQSNSYIKTYTNDTYQFYITDSIYSNDSILSKIIVYCIQYSSSHSHNDHFNHYCELTLKVYDSLITMNEQDPKDFILKPIQFLCNPNRSNSICHGYQININHFIQHSLKINIF</sequence>
<evidence type="ECO:0000256" key="4">
    <source>
        <dbReference type="ARBA" id="ARBA00022837"/>
    </source>
</evidence>
<accession>A0AA85ASB5</accession>
<dbReference type="GO" id="GO:0005509">
    <property type="term" value="F:calcium ion binding"/>
    <property type="evidence" value="ECO:0007669"/>
    <property type="project" value="UniProtKB-UniRule"/>
</dbReference>
<feature type="chain" id="PRO_5041638541" description="Cadherin domain-containing protein" evidence="10">
    <location>
        <begin position="19"/>
        <end position="1154"/>
    </location>
</feature>
<evidence type="ECO:0000256" key="5">
    <source>
        <dbReference type="ARBA" id="ARBA00022989"/>
    </source>
</evidence>
<organism evidence="12 13">
    <name type="scientific">Schistosoma mattheei</name>
    <dbReference type="NCBI Taxonomy" id="31246"/>
    <lineage>
        <taxon>Eukaryota</taxon>
        <taxon>Metazoa</taxon>
        <taxon>Spiralia</taxon>
        <taxon>Lophotrochozoa</taxon>
        <taxon>Platyhelminthes</taxon>
        <taxon>Trematoda</taxon>
        <taxon>Digenea</taxon>
        <taxon>Strigeidida</taxon>
        <taxon>Schistosomatoidea</taxon>
        <taxon>Schistosomatidae</taxon>
        <taxon>Schistosoma</taxon>
    </lineage>
</organism>
<feature type="signal peptide" evidence="10">
    <location>
        <begin position="1"/>
        <end position="18"/>
    </location>
</feature>
<evidence type="ECO:0000256" key="3">
    <source>
        <dbReference type="ARBA" id="ARBA00022737"/>
    </source>
</evidence>
<dbReference type="PANTHER" id="PTHR24028:SF146">
    <property type="entry name" value="CADHERIN 96CB, ISOFORM D-RELATED"/>
    <property type="match status" value="1"/>
</dbReference>
<dbReference type="CDD" id="cd11304">
    <property type="entry name" value="Cadherin_repeat"/>
    <property type="match status" value="2"/>
</dbReference>
<evidence type="ECO:0000256" key="2">
    <source>
        <dbReference type="ARBA" id="ARBA00022692"/>
    </source>
</evidence>
<feature type="region of interest" description="Disordered" evidence="9">
    <location>
        <begin position="744"/>
        <end position="771"/>
    </location>
</feature>
<evidence type="ECO:0000256" key="1">
    <source>
        <dbReference type="ARBA" id="ARBA00004167"/>
    </source>
</evidence>
<keyword evidence="7" id="KW-0325">Glycoprotein</keyword>
<dbReference type="SMART" id="SM00112">
    <property type="entry name" value="CA"/>
    <property type="match status" value="2"/>
</dbReference>
<dbReference type="PROSITE" id="PS50268">
    <property type="entry name" value="CADHERIN_2"/>
    <property type="match status" value="2"/>
</dbReference>
<dbReference type="PROSITE" id="PS00232">
    <property type="entry name" value="CADHERIN_1"/>
    <property type="match status" value="1"/>
</dbReference>
<dbReference type="SUPFAM" id="SSF49313">
    <property type="entry name" value="Cadherin-like"/>
    <property type="match status" value="2"/>
</dbReference>
<keyword evidence="2" id="KW-0812">Transmembrane</keyword>
<evidence type="ECO:0000259" key="11">
    <source>
        <dbReference type="PROSITE" id="PS50268"/>
    </source>
</evidence>
<keyword evidence="3" id="KW-0677">Repeat</keyword>
<keyword evidence="10" id="KW-0732">Signal</keyword>
<evidence type="ECO:0000256" key="6">
    <source>
        <dbReference type="ARBA" id="ARBA00023136"/>
    </source>
</evidence>
<reference evidence="13" key="1">
    <citation type="submission" date="2023-11" db="UniProtKB">
        <authorList>
            <consortium name="WormBaseParasite"/>
        </authorList>
    </citation>
    <scope>IDENTIFICATION</scope>
</reference>
<dbReference type="AlphaFoldDB" id="A0AA85ASB5"/>
<dbReference type="InterPro" id="IPR050174">
    <property type="entry name" value="Protocadherin/Cadherin-CA"/>
</dbReference>
<dbReference type="GO" id="GO:0005886">
    <property type="term" value="C:plasma membrane"/>
    <property type="evidence" value="ECO:0007669"/>
    <property type="project" value="InterPro"/>
</dbReference>
<feature type="compositionally biased region" description="Low complexity" evidence="9">
    <location>
        <begin position="79"/>
        <end position="89"/>
    </location>
</feature>
<evidence type="ECO:0000313" key="13">
    <source>
        <dbReference type="WBParaSite" id="SMTH1_103710.1"/>
    </source>
</evidence>
<keyword evidence="4 8" id="KW-0106">Calcium</keyword>
<dbReference type="PANTHER" id="PTHR24028">
    <property type="entry name" value="CADHERIN-87A"/>
    <property type="match status" value="1"/>
</dbReference>
<dbReference type="InterPro" id="IPR002126">
    <property type="entry name" value="Cadherin-like_dom"/>
</dbReference>
<feature type="compositionally biased region" description="Low complexity" evidence="9">
    <location>
        <begin position="761"/>
        <end position="771"/>
    </location>
</feature>
<proteinExistence type="predicted"/>
<feature type="domain" description="Cadherin" evidence="11">
    <location>
        <begin position="325"/>
        <end position="457"/>
    </location>
</feature>
<dbReference type="Pfam" id="PF00028">
    <property type="entry name" value="Cadherin"/>
    <property type="match status" value="1"/>
</dbReference>
<evidence type="ECO:0000256" key="7">
    <source>
        <dbReference type="ARBA" id="ARBA00023180"/>
    </source>
</evidence>
<protein>
    <recommendedName>
        <fullName evidence="11">Cadherin domain-containing protein</fullName>
    </recommendedName>
</protein>
<keyword evidence="5" id="KW-1133">Transmembrane helix</keyword>
<feature type="compositionally biased region" description="Basic and acidic residues" evidence="9">
    <location>
        <begin position="744"/>
        <end position="757"/>
    </location>
</feature>
<dbReference type="WBParaSite" id="SMTH1_103710.1">
    <property type="protein sequence ID" value="SMTH1_103710.1"/>
    <property type="gene ID" value="SMTH1_103710"/>
</dbReference>
<dbReference type="Proteomes" id="UP000050791">
    <property type="component" value="Unassembled WGS sequence"/>
</dbReference>